<dbReference type="AlphaFoldDB" id="A0A2A2GCF9"/>
<dbReference type="InterPro" id="IPR036378">
    <property type="entry name" value="FAS1_dom_sf"/>
</dbReference>
<evidence type="ECO:0000313" key="4">
    <source>
        <dbReference type="Proteomes" id="UP000218831"/>
    </source>
</evidence>
<gene>
    <name evidence="3" type="ORF">CK503_06995</name>
</gene>
<reference evidence="3 4" key="1">
    <citation type="submission" date="2017-08" db="EMBL/GenBank/DDBJ databases">
        <title>Aliifodinibius alkalisoli sp. nov., isolated from saline alkaline soil.</title>
        <authorList>
            <person name="Liu D."/>
            <person name="Zhang G."/>
        </authorList>
    </citation>
    <scope>NUCLEOTIDE SEQUENCE [LARGE SCALE GENOMIC DNA]</scope>
    <source>
        <strain evidence="3 4">WN023</strain>
    </source>
</reference>
<proteinExistence type="predicted"/>
<comment type="caution">
    <text evidence="3">The sequence shown here is derived from an EMBL/GenBank/DDBJ whole genome shotgun (WGS) entry which is preliminary data.</text>
</comment>
<feature type="chain" id="PRO_5012855764" description="FAS1 domain-containing protein" evidence="1">
    <location>
        <begin position="27"/>
        <end position="148"/>
    </location>
</feature>
<evidence type="ECO:0000259" key="2">
    <source>
        <dbReference type="PROSITE" id="PS50213"/>
    </source>
</evidence>
<protein>
    <recommendedName>
        <fullName evidence="2">FAS1 domain-containing protein</fullName>
    </recommendedName>
</protein>
<name>A0A2A2GCF9_9BACT</name>
<dbReference type="Gene3D" id="2.30.180.10">
    <property type="entry name" value="FAS1 domain"/>
    <property type="match status" value="1"/>
</dbReference>
<keyword evidence="1" id="KW-0732">Signal</keyword>
<dbReference type="RefSeq" id="WP_095606076.1">
    <property type="nucleotide sequence ID" value="NZ_NSKE01000004.1"/>
</dbReference>
<evidence type="ECO:0000256" key="1">
    <source>
        <dbReference type="SAM" id="SignalP"/>
    </source>
</evidence>
<dbReference type="PROSITE" id="PS50213">
    <property type="entry name" value="FAS1"/>
    <property type="match status" value="1"/>
</dbReference>
<feature type="signal peptide" evidence="1">
    <location>
        <begin position="1"/>
        <end position="26"/>
    </location>
</feature>
<keyword evidence="4" id="KW-1185">Reference proteome</keyword>
<accession>A0A2A2GCF9</accession>
<evidence type="ECO:0000313" key="3">
    <source>
        <dbReference type="EMBL" id="PAU94535.1"/>
    </source>
</evidence>
<dbReference type="InterPro" id="IPR000782">
    <property type="entry name" value="FAS1_domain"/>
</dbReference>
<organism evidence="3 4">
    <name type="scientific">Fodinibius salipaludis</name>
    <dbReference type="NCBI Taxonomy" id="2032627"/>
    <lineage>
        <taxon>Bacteria</taxon>
        <taxon>Pseudomonadati</taxon>
        <taxon>Balneolota</taxon>
        <taxon>Balneolia</taxon>
        <taxon>Balneolales</taxon>
        <taxon>Balneolaceae</taxon>
        <taxon>Fodinibius</taxon>
    </lineage>
</organism>
<dbReference type="EMBL" id="NSKE01000004">
    <property type="protein sequence ID" value="PAU94535.1"/>
    <property type="molecule type" value="Genomic_DNA"/>
</dbReference>
<feature type="domain" description="FAS1" evidence="2">
    <location>
        <begin position="39"/>
        <end position="148"/>
    </location>
</feature>
<dbReference type="Proteomes" id="UP000218831">
    <property type="component" value="Unassembled WGS sequence"/>
</dbReference>
<sequence>MRSNIKRFVSASLALMLVFAVSANFAVSQNTGQQGQVDGETVVDKMNSNEKLSDFTVLVEASGFGQVLTQQGTYTVLAPTNKALENGGVDVDAAKENRDQAQKVVQSHLYQGKISSDKVESSMGVKIQDKDESAANGTVYIVDQVVKR</sequence>
<dbReference type="Pfam" id="PF02469">
    <property type="entry name" value="Fasciclin"/>
    <property type="match status" value="1"/>
</dbReference>
<dbReference type="OrthoDB" id="9800666at2"/>
<dbReference type="SUPFAM" id="SSF82153">
    <property type="entry name" value="FAS1 domain"/>
    <property type="match status" value="1"/>
</dbReference>